<evidence type="ECO:0000313" key="2">
    <source>
        <dbReference type="Proteomes" id="UP000192758"/>
    </source>
</evidence>
<proteinExistence type="predicted"/>
<comment type="caution">
    <text evidence="1">The sequence shown here is derived from an EMBL/GenBank/DDBJ whole genome shotgun (WGS) entry which is preliminary data.</text>
</comment>
<accession>A0A1W0E5P6</accession>
<dbReference type="OrthoDB" id="2191285at2759"/>
<dbReference type="Proteomes" id="UP000192758">
    <property type="component" value="Unassembled WGS sequence"/>
</dbReference>
<evidence type="ECO:0000313" key="1">
    <source>
        <dbReference type="EMBL" id="OQS54570.1"/>
    </source>
</evidence>
<gene>
    <name evidence="1" type="ORF">EHP00_75</name>
</gene>
<name>A0A1W0E5P6_9MICR</name>
<dbReference type="VEuPathDB" id="MicrosporidiaDB:EHP00_75"/>
<sequence length="166" mass="19744">MSEEKRNFENFLKTHFIKQSCGYEPIDLSQNYLRHYGLKSEKKLFLSYLEIFYIFIEKFEINKQIDYVNNVFGKHTEKIHIYLSLKNANFNILETNSTLCIYEKSKNFNRKTCNHIGELKIMDAIDNFQIDSERMVVAVLNINSSAFLQIKHIDSLEKTNNDFLHK</sequence>
<keyword evidence="2" id="KW-1185">Reference proteome</keyword>
<dbReference type="EMBL" id="MNPJ01000019">
    <property type="protein sequence ID" value="OQS54570.1"/>
    <property type="molecule type" value="Genomic_DNA"/>
</dbReference>
<dbReference type="AlphaFoldDB" id="A0A1W0E5P6"/>
<organism evidence="1 2">
    <name type="scientific">Ecytonucleospora hepatopenaei</name>
    <dbReference type="NCBI Taxonomy" id="646526"/>
    <lineage>
        <taxon>Eukaryota</taxon>
        <taxon>Fungi</taxon>
        <taxon>Fungi incertae sedis</taxon>
        <taxon>Microsporidia</taxon>
        <taxon>Enterocytozoonidae</taxon>
        <taxon>Ecytonucleospora</taxon>
    </lineage>
</organism>
<reference evidence="1 2" key="1">
    <citation type="journal article" date="2017" name="Environ. Microbiol.">
        <title>Decay of the glycolytic pathway and adaptation to intranuclear parasitism within Enterocytozoonidae microsporidia.</title>
        <authorList>
            <person name="Wiredu Boakye D."/>
            <person name="Jaroenlak P."/>
            <person name="Prachumwat A."/>
            <person name="Williams T.A."/>
            <person name="Bateman K.S."/>
            <person name="Itsathitphaisarn O."/>
            <person name="Sritunyalucksana K."/>
            <person name="Paszkiewicz K.H."/>
            <person name="Moore K.A."/>
            <person name="Stentiford G.D."/>
            <person name="Williams B.A."/>
        </authorList>
    </citation>
    <scope>NUCLEOTIDE SEQUENCE [LARGE SCALE GENOMIC DNA]</scope>
    <source>
        <strain evidence="1 2">TH1</strain>
    </source>
</reference>
<protein>
    <submittedName>
        <fullName evidence="1">Uncharacterized protein</fullName>
    </submittedName>
</protein>